<dbReference type="Proteomes" id="UP000655589">
    <property type="component" value="Unassembled WGS sequence"/>
</dbReference>
<feature type="compositionally biased region" description="Basic and acidic residues" evidence="1">
    <location>
        <begin position="170"/>
        <end position="182"/>
    </location>
</feature>
<feature type="region of interest" description="Disordered" evidence="1">
    <location>
        <begin position="152"/>
        <end position="182"/>
    </location>
</feature>
<keyword evidence="2" id="KW-1133">Transmembrane helix</keyword>
<dbReference type="RefSeq" id="WP_171109137.1">
    <property type="nucleotide sequence ID" value="NZ_BMPT01000009.1"/>
</dbReference>
<evidence type="ECO:0000313" key="3">
    <source>
        <dbReference type="EMBL" id="GGM28130.1"/>
    </source>
</evidence>
<proteinExistence type="predicted"/>
<accession>A0A8H9GHF3</accession>
<reference evidence="3" key="1">
    <citation type="journal article" date="2014" name="Int. J. Syst. Evol. Microbiol.">
        <title>Complete genome sequence of Corynebacterium casei LMG S-19264T (=DSM 44701T), isolated from a smear-ripened cheese.</title>
        <authorList>
            <consortium name="US DOE Joint Genome Institute (JGI-PGF)"/>
            <person name="Walter F."/>
            <person name="Albersmeier A."/>
            <person name="Kalinowski J."/>
            <person name="Ruckert C."/>
        </authorList>
    </citation>
    <scope>NUCLEOTIDE SEQUENCE</scope>
    <source>
        <strain evidence="3">JCM 3051</strain>
    </source>
</reference>
<keyword evidence="2" id="KW-0472">Membrane</keyword>
<reference evidence="3" key="2">
    <citation type="submission" date="2020-09" db="EMBL/GenBank/DDBJ databases">
        <authorList>
            <person name="Sun Q."/>
            <person name="Ohkuma M."/>
        </authorList>
    </citation>
    <scope>NUCLEOTIDE SEQUENCE</scope>
    <source>
        <strain evidence="3">JCM 3051</strain>
    </source>
</reference>
<protein>
    <submittedName>
        <fullName evidence="3">Uncharacterized protein</fullName>
    </submittedName>
</protein>
<feature type="transmembrane region" description="Helical" evidence="2">
    <location>
        <begin position="9"/>
        <end position="26"/>
    </location>
</feature>
<keyword evidence="4" id="KW-1185">Reference proteome</keyword>
<dbReference type="AlphaFoldDB" id="A0A8H9GHF3"/>
<dbReference type="EMBL" id="BMPT01000009">
    <property type="protein sequence ID" value="GGM28130.1"/>
    <property type="molecule type" value="Genomic_DNA"/>
</dbReference>
<evidence type="ECO:0000256" key="2">
    <source>
        <dbReference type="SAM" id="Phobius"/>
    </source>
</evidence>
<feature type="transmembrane region" description="Helical" evidence="2">
    <location>
        <begin position="32"/>
        <end position="50"/>
    </location>
</feature>
<sequence>MTRLNVRRVVTVTVLTGLAAAGLAWWNVLGPWHAAAATALACALTVVWSATERQVADPEWPRVAFEARPGGRHDVSDLGWAAFGRDGRVTDRVVRRVRALAVDRLRAHGVDASDPDARADVERLLGARVVRQLASGVPPRGRTVQEWLDAIERLGPAPAGETAPDGTTDPADRPIDTEEHRA</sequence>
<evidence type="ECO:0000256" key="1">
    <source>
        <dbReference type="SAM" id="MobiDB-lite"/>
    </source>
</evidence>
<keyword evidence="2" id="KW-0812">Transmembrane</keyword>
<evidence type="ECO:0000313" key="4">
    <source>
        <dbReference type="Proteomes" id="UP000655589"/>
    </source>
</evidence>
<name>A0A8H9GHF3_9MICO</name>
<organism evidence="3 4">
    <name type="scientific">Promicromonospora citrea</name>
    <dbReference type="NCBI Taxonomy" id="43677"/>
    <lineage>
        <taxon>Bacteria</taxon>
        <taxon>Bacillati</taxon>
        <taxon>Actinomycetota</taxon>
        <taxon>Actinomycetes</taxon>
        <taxon>Micrococcales</taxon>
        <taxon>Promicromonosporaceae</taxon>
        <taxon>Promicromonospora</taxon>
    </lineage>
</organism>
<gene>
    <name evidence="3" type="ORF">GCM10010102_24880</name>
</gene>
<comment type="caution">
    <text evidence="3">The sequence shown here is derived from an EMBL/GenBank/DDBJ whole genome shotgun (WGS) entry which is preliminary data.</text>
</comment>